<dbReference type="Gene3D" id="3.40.720.10">
    <property type="entry name" value="Alkaline Phosphatase, subunit A"/>
    <property type="match status" value="1"/>
</dbReference>
<keyword evidence="3" id="KW-0464">Manganese</keyword>
<dbReference type="SUPFAM" id="SSF53649">
    <property type="entry name" value="Alkaline phosphatase-like"/>
    <property type="match status" value="1"/>
</dbReference>
<accession>A0A538TUM4</accession>
<evidence type="ECO:0000259" key="4">
    <source>
        <dbReference type="Pfam" id="PF01676"/>
    </source>
</evidence>
<dbReference type="AlphaFoldDB" id="A0A538TUM4"/>
<proteinExistence type="inferred from homology"/>
<comment type="caution">
    <text evidence="5">The sequence shown here is derived from an EMBL/GenBank/DDBJ whole genome shotgun (WGS) entry which is preliminary data.</text>
</comment>
<dbReference type="GO" id="GO:0008973">
    <property type="term" value="F:phosphopentomutase activity"/>
    <property type="evidence" value="ECO:0007669"/>
    <property type="project" value="InterPro"/>
</dbReference>
<gene>
    <name evidence="5" type="ORF">E6K79_00005</name>
</gene>
<dbReference type="PANTHER" id="PTHR21110">
    <property type="entry name" value="PHOSPHOPENTOMUTASE"/>
    <property type="match status" value="1"/>
</dbReference>
<dbReference type="Proteomes" id="UP000317691">
    <property type="component" value="Unassembled WGS sequence"/>
</dbReference>
<dbReference type="EMBL" id="VBOZ01000001">
    <property type="protein sequence ID" value="TMQ67332.1"/>
    <property type="molecule type" value="Genomic_DNA"/>
</dbReference>
<reference evidence="5 6" key="1">
    <citation type="journal article" date="2019" name="Nat. Microbiol.">
        <title>Mediterranean grassland soil C-N compound turnover is dependent on rainfall and depth, and is mediated by genomically divergent microorganisms.</title>
        <authorList>
            <person name="Diamond S."/>
            <person name="Andeer P.F."/>
            <person name="Li Z."/>
            <person name="Crits-Christoph A."/>
            <person name="Burstein D."/>
            <person name="Anantharaman K."/>
            <person name="Lane K.R."/>
            <person name="Thomas B.C."/>
            <person name="Pan C."/>
            <person name="Northen T.R."/>
            <person name="Banfield J.F."/>
        </authorList>
    </citation>
    <scope>NUCLEOTIDE SEQUENCE [LARGE SCALE GENOMIC DNA]</scope>
    <source>
        <strain evidence="5">WS_9</strain>
    </source>
</reference>
<dbReference type="PANTHER" id="PTHR21110:SF0">
    <property type="entry name" value="PHOSPHOPENTOMUTASE"/>
    <property type="match status" value="1"/>
</dbReference>
<sequence length="330" mass="35899">MHRPRASAEAPVSFEGTDRGRRVLLFFVDGVGVGEDDADRNPLATGEFPSFRLTRTQSPRASVAAPTMAHGLDASMGVPGLPQSATGQTTILTGVNAPTAMGKHISGFPGPQLKAIIQQHSILKRIRESARTATFLNAFGPRFFETPETMRRLSATTLATLASGAPFRTWADLLEGRAVVHDLTHWRMREWGFDLPLRTPEEAGAIIAQETMKQDFALFEYFETDRAGHDQDRSRAMRCLADLDRALQAALARLDLQSTIVIVVSDHGNVEDLSVKTHTLNPAFFTLWGSWRPAWEPRRLTDIVPLIWEALGFSQGDGGAVGGGAVSAGA</sequence>
<dbReference type="InterPro" id="IPR017850">
    <property type="entry name" value="Alkaline_phosphatase_core_sf"/>
</dbReference>
<evidence type="ECO:0000256" key="2">
    <source>
        <dbReference type="ARBA" id="ARBA00022723"/>
    </source>
</evidence>
<evidence type="ECO:0000256" key="1">
    <source>
        <dbReference type="ARBA" id="ARBA00010373"/>
    </source>
</evidence>
<evidence type="ECO:0000313" key="5">
    <source>
        <dbReference type="EMBL" id="TMQ67332.1"/>
    </source>
</evidence>
<evidence type="ECO:0000313" key="6">
    <source>
        <dbReference type="Proteomes" id="UP000317691"/>
    </source>
</evidence>
<dbReference type="GO" id="GO:0043094">
    <property type="term" value="P:metabolic compound salvage"/>
    <property type="evidence" value="ECO:0007669"/>
    <property type="project" value="InterPro"/>
</dbReference>
<name>A0A538TUM4_UNCEI</name>
<feature type="domain" description="Metalloenzyme" evidence="4">
    <location>
        <begin position="209"/>
        <end position="290"/>
    </location>
</feature>
<dbReference type="GO" id="GO:0009117">
    <property type="term" value="P:nucleotide metabolic process"/>
    <property type="evidence" value="ECO:0007669"/>
    <property type="project" value="InterPro"/>
</dbReference>
<dbReference type="Pfam" id="PF01676">
    <property type="entry name" value="Metalloenzyme"/>
    <property type="match status" value="1"/>
</dbReference>
<dbReference type="GO" id="GO:0000287">
    <property type="term" value="F:magnesium ion binding"/>
    <property type="evidence" value="ECO:0007669"/>
    <property type="project" value="InterPro"/>
</dbReference>
<dbReference type="InterPro" id="IPR010045">
    <property type="entry name" value="DeoB"/>
</dbReference>
<dbReference type="InterPro" id="IPR006124">
    <property type="entry name" value="Metalloenzyme"/>
</dbReference>
<organism evidence="5 6">
    <name type="scientific">Eiseniibacteriota bacterium</name>
    <dbReference type="NCBI Taxonomy" id="2212470"/>
    <lineage>
        <taxon>Bacteria</taxon>
        <taxon>Candidatus Eiseniibacteriota</taxon>
    </lineage>
</organism>
<keyword evidence="2" id="KW-0479">Metal-binding</keyword>
<dbReference type="GO" id="GO:0005829">
    <property type="term" value="C:cytosol"/>
    <property type="evidence" value="ECO:0007669"/>
    <property type="project" value="TreeGrafter"/>
</dbReference>
<comment type="similarity">
    <text evidence="1">Belongs to the phosphopentomutase family.</text>
</comment>
<evidence type="ECO:0000256" key="3">
    <source>
        <dbReference type="ARBA" id="ARBA00023211"/>
    </source>
</evidence>
<protein>
    <submittedName>
        <fullName evidence="5">Peptidase</fullName>
    </submittedName>
</protein>